<dbReference type="EMBL" id="CP003842">
    <property type="protein sequence ID" value="AFS80478.1"/>
    <property type="molecule type" value="Genomic_DNA"/>
</dbReference>
<protein>
    <submittedName>
        <fullName evidence="1">Uncharacterized protein</fullName>
    </submittedName>
</protein>
<dbReference type="Proteomes" id="UP000006101">
    <property type="component" value="Chromosome"/>
</dbReference>
<accession>K0B357</accession>
<gene>
    <name evidence="1" type="ORF">NKOR_02920</name>
</gene>
<sequence length="69" mass="7906">MIKNLGENPKCGKNHQILCFLITPFANVKSQSSCILQSIRCKILSVLIFNIVNTTFFFFTMQDDELFSD</sequence>
<name>K0B357_9ARCH</name>
<evidence type="ECO:0000313" key="1">
    <source>
        <dbReference type="EMBL" id="AFS80478.1"/>
    </source>
</evidence>
<dbReference type="KEGG" id="nkr:NKOR_02920"/>
<proteinExistence type="predicted"/>
<dbReference type="HOGENOM" id="CLU_2765835_0_0_2"/>
<reference evidence="1 2" key="1">
    <citation type="journal article" date="2012" name="J. Bacteriol.">
        <title>Draft Genome Sequence of an Ammonia-Oxidizing Archaeon, "Candidatus Nitrosopumilus koreensis" AR1, from Marine Sediment.</title>
        <authorList>
            <person name="Park S.J."/>
            <person name="Kim J.G."/>
            <person name="Jung M.Y."/>
            <person name="Kim S.J."/>
            <person name="Cha I.T."/>
            <person name="Kwon K."/>
            <person name="Lee J.H."/>
            <person name="Rhee S.K."/>
        </authorList>
    </citation>
    <scope>NUCLEOTIDE SEQUENCE [LARGE SCALE GENOMIC DNA]</scope>
    <source>
        <strain evidence="1 2">AR1</strain>
    </source>
</reference>
<keyword evidence="2" id="KW-1185">Reference proteome</keyword>
<evidence type="ECO:0000313" key="2">
    <source>
        <dbReference type="Proteomes" id="UP000006101"/>
    </source>
</evidence>
<organism evidence="1 2">
    <name type="scientific">Candidatus Nitrosopumilus koreensis AR1</name>
    <dbReference type="NCBI Taxonomy" id="1229908"/>
    <lineage>
        <taxon>Archaea</taxon>
        <taxon>Nitrososphaerota</taxon>
        <taxon>Nitrososphaeria</taxon>
        <taxon>Nitrosopumilales</taxon>
        <taxon>Nitrosopumilaceae</taxon>
        <taxon>Nitrosopumilus</taxon>
    </lineage>
</organism>
<dbReference type="AlphaFoldDB" id="K0B357"/>